<feature type="transmembrane region" description="Helical" evidence="1">
    <location>
        <begin position="53"/>
        <end position="72"/>
    </location>
</feature>
<feature type="chain" id="PRO_5043545582" evidence="2">
    <location>
        <begin position="26"/>
        <end position="77"/>
    </location>
</feature>
<evidence type="ECO:0000256" key="2">
    <source>
        <dbReference type="SAM" id="SignalP"/>
    </source>
</evidence>
<gene>
    <name evidence="3" type="ORF">CLUMA_CG009748</name>
</gene>
<name>A0A1J1ID07_9DIPT</name>
<evidence type="ECO:0000313" key="3">
    <source>
        <dbReference type="EMBL" id="CRK96329.1"/>
    </source>
</evidence>
<dbReference type="EMBL" id="CVRI01000043">
    <property type="protein sequence ID" value="CRK96329.1"/>
    <property type="molecule type" value="Genomic_DNA"/>
</dbReference>
<sequence length="77" mass="8847">MRLHKTYSFFLVLFVECIVPSSSSGYNVIVFLLFTICSWTKLAVLIHIHKLTIFYLFSSSQAIIFLTTKSLILKKKG</sequence>
<proteinExistence type="predicted"/>
<feature type="signal peptide" evidence="2">
    <location>
        <begin position="1"/>
        <end position="25"/>
    </location>
</feature>
<keyword evidence="1" id="KW-0472">Membrane</keyword>
<organism evidence="3 4">
    <name type="scientific">Clunio marinus</name>
    <dbReference type="NCBI Taxonomy" id="568069"/>
    <lineage>
        <taxon>Eukaryota</taxon>
        <taxon>Metazoa</taxon>
        <taxon>Ecdysozoa</taxon>
        <taxon>Arthropoda</taxon>
        <taxon>Hexapoda</taxon>
        <taxon>Insecta</taxon>
        <taxon>Pterygota</taxon>
        <taxon>Neoptera</taxon>
        <taxon>Endopterygota</taxon>
        <taxon>Diptera</taxon>
        <taxon>Nematocera</taxon>
        <taxon>Chironomoidea</taxon>
        <taxon>Chironomidae</taxon>
        <taxon>Clunio</taxon>
    </lineage>
</organism>
<keyword evidence="4" id="KW-1185">Reference proteome</keyword>
<keyword evidence="1" id="KW-1133">Transmembrane helix</keyword>
<reference evidence="3 4" key="1">
    <citation type="submission" date="2015-04" db="EMBL/GenBank/DDBJ databases">
        <authorList>
            <person name="Syromyatnikov M.Y."/>
            <person name="Popov V.N."/>
        </authorList>
    </citation>
    <scope>NUCLEOTIDE SEQUENCE [LARGE SCALE GENOMIC DNA]</scope>
</reference>
<keyword evidence="1" id="KW-0812">Transmembrane</keyword>
<dbReference type="Proteomes" id="UP000183832">
    <property type="component" value="Unassembled WGS sequence"/>
</dbReference>
<accession>A0A1J1ID07</accession>
<evidence type="ECO:0000313" key="4">
    <source>
        <dbReference type="Proteomes" id="UP000183832"/>
    </source>
</evidence>
<evidence type="ECO:0000256" key="1">
    <source>
        <dbReference type="SAM" id="Phobius"/>
    </source>
</evidence>
<dbReference type="AlphaFoldDB" id="A0A1J1ID07"/>
<keyword evidence="2" id="KW-0732">Signal</keyword>
<protein>
    <submittedName>
        <fullName evidence="3">CLUMA_CG009748, isoform A</fullName>
    </submittedName>
</protein>